<dbReference type="RefSeq" id="WP_215667005.1">
    <property type="nucleotide sequence ID" value="NZ_CP113514.1"/>
</dbReference>
<sequence length="322" mass="34970">MKKILLAVTAALAITGCSQNEEFENAGQNAEIKIGTSVVTRATPMVTDNFAEFRAFGYAYKGEDAYGPATAGTNILDGFFTSTDHTNWAEKDSKKFYWPSEGKVTFFGYSPSELPASKTYTYPAGGGYPTITYTVNDIIESQVDFLVAQLTGQTKSANAVSLMFKHALTQVIFKLKGDDKNVEYTVTNITFKALKTSGTYSYATQKWTSDASPTADYSINLATDNVFVGGDDAAKTLTAAEQLMILMPQELEKATVEVTFSATKDGVEIFKSGIKTAELTDTWLSGEKHVYTLVLKAGDELKVSGTLEDDWTSKNGDANVDK</sequence>
<comment type="caution">
    <text evidence="1">The sequence shown here is derived from an EMBL/GenBank/DDBJ whole genome shotgun (WGS) entry which is preliminary data.</text>
</comment>
<dbReference type="PROSITE" id="PS51257">
    <property type="entry name" value="PROKAR_LIPOPROTEIN"/>
    <property type="match status" value="1"/>
</dbReference>
<dbReference type="Pfam" id="PF13149">
    <property type="entry name" value="Mfa_like_1"/>
    <property type="match status" value="1"/>
</dbReference>
<dbReference type="Gene3D" id="2.60.40.2630">
    <property type="match status" value="1"/>
</dbReference>
<reference evidence="1 2" key="1">
    <citation type="journal article" date="2019" name="Nat. Med.">
        <title>A library of human gut bacterial isolates paired with longitudinal multiomics data enables mechanistic microbiome research.</title>
        <authorList>
            <person name="Poyet M."/>
            <person name="Groussin M."/>
            <person name="Gibbons S.M."/>
            <person name="Avila-Pacheco J."/>
            <person name="Jiang X."/>
            <person name="Kearney S.M."/>
            <person name="Perrotta A.R."/>
            <person name="Berdy B."/>
            <person name="Zhao S."/>
            <person name="Lieberman T.D."/>
            <person name="Swanson P.K."/>
            <person name="Smith M."/>
            <person name="Roesemann S."/>
            <person name="Alexander J.E."/>
            <person name="Rich S.A."/>
            <person name="Livny J."/>
            <person name="Vlamakis H."/>
            <person name="Clish C."/>
            <person name="Bullock K."/>
            <person name="Deik A."/>
            <person name="Scott J."/>
            <person name="Pierce K.A."/>
            <person name="Xavier R.J."/>
            <person name="Alm E.J."/>
        </authorList>
    </citation>
    <scope>NUCLEOTIDE SEQUENCE [LARGE SCALE GENOMIC DNA]</scope>
    <source>
        <strain evidence="1 2">BIOML-A2</strain>
    </source>
</reference>
<dbReference type="CDD" id="cd13120">
    <property type="entry name" value="BF2867_like_N"/>
    <property type="match status" value="1"/>
</dbReference>
<protein>
    <submittedName>
        <fullName evidence="1">Fimbrillin family protein</fullName>
    </submittedName>
</protein>
<proteinExistence type="predicted"/>
<dbReference type="AlphaFoldDB" id="A0A6A1X8F0"/>
<dbReference type="Proteomes" id="UP000375690">
    <property type="component" value="Unassembled WGS sequence"/>
</dbReference>
<organism evidence="1 2">
    <name type="scientific">Bacteroides ovatus</name>
    <dbReference type="NCBI Taxonomy" id="28116"/>
    <lineage>
        <taxon>Bacteria</taxon>
        <taxon>Pseudomonadati</taxon>
        <taxon>Bacteroidota</taxon>
        <taxon>Bacteroidia</taxon>
        <taxon>Bacteroidales</taxon>
        <taxon>Bacteroidaceae</taxon>
        <taxon>Bacteroides</taxon>
    </lineage>
</organism>
<dbReference type="InterPro" id="IPR042278">
    <property type="entry name" value="Mfa-like_1_N"/>
</dbReference>
<dbReference type="Gene3D" id="2.60.40.2620">
    <property type="entry name" value="Fimbrillin-like"/>
    <property type="match status" value="1"/>
</dbReference>
<accession>A0A6A1X8F0</accession>
<dbReference type="EMBL" id="VWFC01000035">
    <property type="protein sequence ID" value="KAB1321736.1"/>
    <property type="molecule type" value="Genomic_DNA"/>
</dbReference>
<dbReference type="InterPro" id="IPR025049">
    <property type="entry name" value="Mfa-like_1"/>
</dbReference>
<evidence type="ECO:0000313" key="2">
    <source>
        <dbReference type="Proteomes" id="UP000375690"/>
    </source>
</evidence>
<dbReference type="CDD" id="cd13121">
    <property type="entry name" value="BF2867_like_C"/>
    <property type="match status" value="1"/>
</dbReference>
<gene>
    <name evidence="1" type="ORF">F3B53_21530</name>
</gene>
<name>A0A6A1X8F0_BACOV</name>
<evidence type="ECO:0000313" key="1">
    <source>
        <dbReference type="EMBL" id="KAB1321736.1"/>
    </source>
</evidence>